<organism evidence="2 3">
    <name type="scientific">Koribacter versatilis (strain Ellin345)</name>
    <dbReference type="NCBI Taxonomy" id="204669"/>
    <lineage>
        <taxon>Bacteria</taxon>
        <taxon>Pseudomonadati</taxon>
        <taxon>Acidobacteriota</taxon>
        <taxon>Terriglobia</taxon>
        <taxon>Terriglobales</taxon>
        <taxon>Candidatus Korobacteraceae</taxon>
        <taxon>Candidatus Korobacter</taxon>
    </lineage>
</organism>
<dbReference type="InterPro" id="IPR051829">
    <property type="entry name" value="Multiheme_Cytochr_ET"/>
</dbReference>
<accession>Q1IHL1</accession>
<name>Q1IHL1_KORVE</name>
<dbReference type="PANTHER" id="PTHR35038:SF8">
    <property type="entry name" value="C-TYPE POLYHEME CYTOCHROME OMCC"/>
    <property type="match status" value="1"/>
</dbReference>
<dbReference type="AlphaFoldDB" id="Q1IHL1"/>
<dbReference type="EMBL" id="CP000360">
    <property type="protein sequence ID" value="ABF43639.1"/>
    <property type="molecule type" value="Genomic_DNA"/>
</dbReference>
<dbReference type="KEGG" id="aba:Acid345_4639"/>
<dbReference type="HOGENOM" id="CLU_029428_0_0_0"/>
<keyword evidence="3" id="KW-1185">Reference proteome</keyword>
<dbReference type="Gene3D" id="1.10.1130.10">
    <property type="entry name" value="Flavocytochrome C3, Chain A"/>
    <property type="match status" value="1"/>
</dbReference>
<dbReference type="STRING" id="204669.Acid345_4639"/>
<protein>
    <submittedName>
        <fullName evidence="2">Uncharacterized protein</fullName>
    </submittedName>
</protein>
<sequence length="536" mass="58989">MKLSATLLTMIALLSLPLLLRGGKHEELKPAFQTSDRCMACHNGLTDTQGKDISIGLSWRASVMGNSSRDPYWQASVRRETIDHPAVSAEVQDECSICHMPIVRYEAAMQGKKAEPFKFFPLAQNGTKESRDGVSCAVCHQISSERLGTKESFTGQFKVDAPSQKDVRPEFGPFAVDPGHQRIMQSSTGGFTPMAASHIRDSALCATCHTLYTTARGEGGKAIGTLPEQVPFLEWQHSSYVNEATCQSCHMPEVKGAVGITAVLPVMREGMHQHTFTGGNFLLPRALDKYRNELDTRALPQELQADSERTIQFLQTQAAKVAVKNLDVNGSTMRVDVEVENKTGHKLPTAYPSRRAWLWVKVTDRDGHTVFESGKLNSDGSIAGNDNDADPTKYEPYYREITSADQVQIFEDILGDERGQVTTGLLKGVRYLKDSRLLPQGFDKATTSKDIATYGNATDDPNFAAGGALVRYSVPLGNAAGPFHVQAELWYQPIGFRWAHNLEPYLQADEPKRFVNIYNAMSNVSALKLAGAEATR</sequence>
<keyword evidence="1" id="KW-0732">Signal</keyword>
<evidence type="ECO:0000313" key="3">
    <source>
        <dbReference type="Proteomes" id="UP000002432"/>
    </source>
</evidence>
<dbReference type="SUPFAM" id="SSF48695">
    <property type="entry name" value="Multiheme cytochromes"/>
    <property type="match status" value="1"/>
</dbReference>
<evidence type="ECO:0000313" key="2">
    <source>
        <dbReference type="EMBL" id="ABF43639.1"/>
    </source>
</evidence>
<dbReference type="InterPro" id="IPR036280">
    <property type="entry name" value="Multihaem_cyt_sf"/>
</dbReference>
<dbReference type="eggNOG" id="COG2133">
    <property type="taxonomic scope" value="Bacteria"/>
</dbReference>
<proteinExistence type="predicted"/>
<dbReference type="Proteomes" id="UP000002432">
    <property type="component" value="Chromosome"/>
</dbReference>
<reference evidence="2 3" key="1">
    <citation type="journal article" date="2009" name="Appl. Environ. Microbiol.">
        <title>Three genomes from the phylum Acidobacteria provide insight into the lifestyles of these microorganisms in soils.</title>
        <authorList>
            <person name="Ward N.L."/>
            <person name="Challacombe J.F."/>
            <person name="Janssen P.H."/>
            <person name="Henrissat B."/>
            <person name="Coutinho P.M."/>
            <person name="Wu M."/>
            <person name="Xie G."/>
            <person name="Haft D.H."/>
            <person name="Sait M."/>
            <person name="Badger J."/>
            <person name="Barabote R.D."/>
            <person name="Bradley B."/>
            <person name="Brettin T.S."/>
            <person name="Brinkac L.M."/>
            <person name="Bruce D."/>
            <person name="Creasy T."/>
            <person name="Daugherty S.C."/>
            <person name="Davidsen T.M."/>
            <person name="DeBoy R.T."/>
            <person name="Detter J.C."/>
            <person name="Dodson R.J."/>
            <person name="Durkin A.S."/>
            <person name="Ganapathy A."/>
            <person name="Gwinn-Giglio M."/>
            <person name="Han C.S."/>
            <person name="Khouri H."/>
            <person name="Kiss H."/>
            <person name="Kothari S.P."/>
            <person name="Madupu R."/>
            <person name="Nelson K.E."/>
            <person name="Nelson W.C."/>
            <person name="Paulsen I."/>
            <person name="Penn K."/>
            <person name="Ren Q."/>
            <person name="Rosovitz M.J."/>
            <person name="Selengut J.D."/>
            <person name="Shrivastava S."/>
            <person name="Sullivan S.A."/>
            <person name="Tapia R."/>
            <person name="Thompson L.S."/>
            <person name="Watkins K.L."/>
            <person name="Yang Q."/>
            <person name="Yu C."/>
            <person name="Zafar N."/>
            <person name="Zhou L."/>
            <person name="Kuske C.R."/>
        </authorList>
    </citation>
    <scope>NUCLEOTIDE SEQUENCE [LARGE SCALE GENOMIC DNA]</scope>
    <source>
        <strain evidence="2 3">Ellin345</strain>
    </source>
</reference>
<gene>
    <name evidence="2" type="ordered locus">Acid345_4639</name>
</gene>
<dbReference type="PANTHER" id="PTHR35038">
    <property type="entry name" value="DISSIMILATORY SULFITE REDUCTASE SIRA"/>
    <property type="match status" value="1"/>
</dbReference>
<dbReference type="EnsemblBacteria" id="ABF43639">
    <property type="protein sequence ID" value="ABF43639"/>
    <property type="gene ID" value="Acid345_4639"/>
</dbReference>
<dbReference type="RefSeq" id="WP_011525436.1">
    <property type="nucleotide sequence ID" value="NC_008009.1"/>
</dbReference>
<evidence type="ECO:0000256" key="1">
    <source>
        <dbReference type="ARBA" id="ARBA00022729"/>
    </source>
</evidence>